<evidence type="ECO:0000256" key="1">
    <source>
        <dbReference type="ARBA" id="ARBA00006226"/>
    </source>
</evidence>
<evidence type="ECO:0000313" key="4">
    <source>
        <dbReference type="EMBL" id="SHM48833.1"/>
    </source>
</evidence>
<evidence type="ECO:0000256" key="2">
    <source>
        <dbReference type="ARBA" id="ARBA00022649"/>
    </source>
</evidence>
<sequence>MARIEISRDAERDLIDIYLYGIEEFGLHQAEQYSEVLHGRIEIVAENPSFGSDYGYVSEGVRRYESVSHAVYYRQIAGGIRVLRVLHGHMDPGRHLG</sequence>
<dbReference type="OrthoDB" id="7173315at2"/>
<dbReference type="Pfam" id="PF05016">
    <property type="entry name" value="ParE_toxin"/>
    <property type="match status" value="1"/>
</dbReference>
<dbReference type="AlphaFoldDB" id="A0A1M7J7K5"/>
<dbReference type="InterPro" id="IPR051803">
    <property type="entry name" value="TA_system_RelE-like_toxin"/>
</dbReference>
<evidence type="ECO:0000313" key="5">
    <source>
        <dbReference type="Proteomes" id="UP000183974"/>
    </source>
</evidence>
<accession>A0A1M7J7K5</accession>
<organism evidence="4 5">
    <name type="scientific">Roseovarius pacificus</name>
    <dbReference type="NCBI Taxonomy" id="337701"/>
    <lineage>
        <taxon>Bacteria</taxon>
        <taxon>Pseudomonadati</taxon>
        <taxon>Pseudomonadota</taxon>
        <taxon>Alphaproteobacteria</taxon>
        <taxon>Rhodobacterales</taxon>
        <taxon>Roseobacteraceae</taxon>
        <taxon>Roseovarius</taxon>
    </lineage>
</organism>
<evidence type="ECO:0000256" key="3">
    <source>
        <dbReference type="PIRNR" id="PIRNR029218"/>
    </source>
</evidence>
<dbReference type="InterPro" id="IPR035093">
    <property type="entry name" value="RelE/ParE_toxin_dom_sf"/>
</dbReference>
<dbReference type="PANTHER" id="PTHR33755:SF9">
    <property type="entry name" value="TOXIN PARE1"/>
    <property type="match status" value="1"/>
</dbReference>
<keyword evidence="5" id="KW-1185">Reference proteome</keyword>
<comment type="similarity">
    <text evidence="1 3">Belongs to the RelE toxin family.</text>
</comment>
<dbReference type="EMBL" id="FRBR01000018">
    <property type="protein sequence ID" value="SHM48833.1"/>
    <property type="molecule type" value="Genomic_DNA"/>
</dbReference>
<dbReference type="RefSeq" id="WP_073037348.1">
    <property type="nucleotide sequence ID" value="NZ_BMLR01000040.1"/>
</dbReference>
<dbReference type="InterPro" id="IPR007712">
    <property type="entry name" value="RelE/ParE_toxin"/>
</dbReference>
<dbReference type="InterPro" id="IPR028344">
    <property type="entry name" value="ParE1/4"/>
</dbReference>
<keyword evidence="2" id="KW-1277">Toxin-antitoxin system</keyword>
<proteinExistence type="inferred from homology"/>
<dbReference type="Proteomes" id="UP000183974">
    <property type="component" value="Unassembled WGS sequence"/>
</dbReference>
<name>A0A1M7J7K5_9RHOB</name>
<gene>
    <name evidence="4" type="ORF">SAMN05444398_11855</name>
</gene>
<protein>
    <recommendedName>
        <fullName evidence="3">Toxin</fullName>
    </recommendedName>
</protein>
<reference evidence="4 5" key="1">
    <citation type="submission" date="2016-11" db="EMBL/GenBank/DDBJ databases">
        <authorList>
            <person name="Jaros S."/>
            <person name="Januszkiewicz K."/>
            <person name="Wedrychowicz H."/>
        </authorList>
    </citation>
    <scope>NUCLEOTIDE SEQUENCE [LARGE SCALE GENOMIC DNA]</scope>
    <source>
        <strain evidence="4 5">DSM 29589</strain>
    </source>
</reference>
<dbReference type="STRING" id="337701.SAMN05444398_11855"/>
<dbReference type="Gene3D" id="3.30.2310.20">
    <property type="entry name" value="RelE-like"/>
    <property type="match status" value="1"/>
</dbReference>
<dbReference type="PANTHER" id="PTHR33755">
    <property type="entry name" value="TOXIN PARE1-RELATED"/>
    <property type="match status" value="1"/>
</dbReference>
<dbReference type="PIRSF" id="PIRSF029218">
    <property type="entry name" value="ParE"/>
    <property type="match status" value="1"/>
</dbReference>